<dbReference type="Proteomes" id="UP000034601">
    <property type="component" value="Unassembled WGS sequence"/>
</dbReference>
<comment type="caution">
    <text evidence="1">The sequence shown here is derived from an EMBL/GenBank/DDBJ whole genome shotgun (WGS) entry which is preliminary data.</text>
</comment>
<dbReference type="EMBL" id="LCAB01000001">
    <property type="protein sequence ID" value="KKR83784.1"/>
    <property type="molecule type" value="Genomic_DNA"/>
</dbReference>
<dbReference type="AlphaFoldDB" id="A0A0G0U3Y8"/>
<proteinExistence type="predicted"/>
<sequence length="260" mass="29159">MSDAVATELPLVHKTDISTSKVETPLKTHRLERVLSPVNFLDSHGRLTDEGRTYLGQLAESTIIKRIGGGTSKEVFSDSENKKVFAIVQTTNQVGTQQARNQVRFYEEFSQDPDLRETVVLPTKIIENEAGEVLGTEQPFYGMAVTEYLKRGTTLEGAKVTKVSIDQFIYRYRKVIARTGQAHGDFVIGSMENNGQIVFKPDLENLRIGPNGEIKFIDYNGRNGIVAFNGDWKPTDSAYNIIRDGDPDRVQTALYKLFIH</sequence>
<protein>
    <submittedName>
        <fullName evidence="1">Uncharacterized protein</fullName>
    </submittedName>
</protein>
<evidence type="ECO:0000313" key="1">
    <source>
        <dbReference type="EMBL" id="KKR83784.1"/>
    </source>
</evidence>
<gene>
    <name evidence="1" type="ORF">UU29_C0001G0004</name>
</gene>
<accession>A0A0G0U3Y8</accession>
<organism evidence="1 2">
    <name type="scientific">Candidatus Daviesbacteria bacterium GW2011_GWA2_40_9</name>
    <dbReference type="NCBI Taxonomy" id="1618424"/>
    <lineage>
        <taxon>Bacteria</taxon>
        <taxon>Candidatus Daviesiibacteriota</taxon>
    </lineage>
</organism>
<evidence type="ECO:0000313" key="2">
    <source>
        <dbReference type="Proteomes" id="UP000034601"/>
    </source>
</evidence>
<reference evidence="1 2" key="1">
    <citation type="journal article" date="2015" name="Nature">
        <title>rRNA introns, odd ribosomes, and small enigmatic genomes across a large radiation of phyla.</title>
        <authorList>
            <person name="Brown C.T."/>
            <person name="Hug L.A."/>
            <person name="Thomas B.C."/>
            <person name="Sharon I."/>
            <person name="Castelle C.J."/>
            <person name="Singh A."/>
            <person name="Wilkins M.J."/>
            <person name="Williams K.H."/>
            <person name="Banfield J.F."/>
        </authorList>
    </citation>
    <scope>NUCLEOTIDE SEQUENCE [LARGE SCALE GENOMIC DNA]</scope>
</reference>
<name>A0A0G0U3Y8_9BACT</name>